<sequence length="624" mass="69732">MPSSNILSEGFTRDRVKSRMLRRAADLWGYAETDLDSFDPLVALLIEACAVEFERVAVEIGNTQTRLLDRLAQVLHPDPNVARPAFAVAQVRSVEPKSRVSTTTQLVHKRVSAGRADSGGASTGQEVYFSPIGAATLVDGTIRYVATNDTLFRIDEANQKVPLAQRQGAASIQSYQSLWLGLELNESVTSLEGVSFFFDWPTEAGQDGLQAILVGSTWQLAEQPLTLRTGSSRDQASTGQSLIDNEFNVMYKVEKQAAAAFDRHFITVEAAPSLQSLSGHRKPYPAVFGQWFSERDLKPMRDSIWWIELQLPYTISQEALSGVFCGINCFPVVNRRLHRITYRLQQNLNIIPLETDRCFLSIREVRTSQNRQLTSTPLGNLTDLDTDSYSVQYGVSRFDDRDARQALTNLLDLLRDESASFAALGEDFLSSVIRELNQALARLEAKVDQKTRKRDSIPYLIIRPKQVGDTVFIEYWTCDGEAANRLPANSKLRPYADTSLRPESGFLVTPTVGGRERPKDSEKITQYKRSLLTRNRIVTPEDVKAVCQAELGTHLQSVRVERAFRVSASPTSGFERCIRVELQPSTGSNYSSVDWAQQARLLQLNLEAQSVSALPYQVIVENVK</sequence>
<keyword evidence="1" id="KW-0175">Coiled coil</keyword>
<gene>
    <name evidence="2" type="ORF">IC229_10455</name>
</gene>
<dbReference type="RefSeq" id="WP_190886913.1">
    <property type="nucleotide sequence ID" value="NZ_JACWZY010000007.1"/>
</dbReference>
<dbReference type="Pfam" id="PF05947">
    <property type="entry name" value="T6SS_TssF"/>
    <property type="match status" value="1"/>
</dbReference>
<dbReference type="AlphaFoldDB" id="A0A926XWA2"/>
<dbReference type="EMBL" id="JACWZY010000007">
    <property type="protein sequence ID" value="MBD2701056.1"/>
    <property type="molecule type" value="Genomic_DNA"/>
</dbReference>
<comment type="caution">
    <text evidence="2">The sequence shown here is derived from an EMBL/GenBank/DDBJ whole genome shotgun (WGS) entry which is preliminary data.</text>
</comment>
<proteinExistence type="predicted"/>
<evidence type="ECO:0000256" key="1">
    <source>
        <dbReference type="SAM" id="Coils"/>
    </source>
</evidence>
<keyword evidence="3" id="KW-1185">Reference proteome</keyword>
<dbReference type="InterPro" id="IPR010272">
    <property type="entry name" value="T6SS_TssF"/>
</dbReference>
<name>A0A926XWA2_9BACT</name>
<reference evidence="2" key="1">
    <citation type="submission" date="2020-09" db="EMBL/GenBank/DDBJ databases">
        <authorList>
            <person name="Kim M.K."/>
        </authorList>
    </citation>
    <scope>NUCLEOTIDE SEQUENCE</scope>
    <source>
        <strain evidence="2">BT702</strain>
    </source>
</reference>
<evidence type="ECO:0000313" key="2">
    <source>
        <dbReference type="EMBL" id="MBD2701056.1"/>
    </source>
</evidence>
<dbReference type="Proteomes" id="UP000598820">
    <property type="component" value="Unassembled WGS sequence"/>
</dbReference>
<organism evidence="2 3">
    <name type="scientific">Spirosoma profusum</name>
    <dbReference type="NCBI Taxonomy" id="2771354"/>
    <lineage>
        <taxon>Bacteria</taxon>
        <taxon>Pseudomonadati</taxon>
        <taxon>Bacteroidota</taxon>
        <taxon>Cytophagia</taxon>
        <taxon>Cytophagales</taxon>
        <taxon>Cytophagaceae</taxon>
        <taxon>Spirosoma</taxon>
    </lineage>
</organism>
<accession>A0A926XWA2</accession>
<protein>
    <submittedName>
        <fullName evidence="2">Type VI secretion system baseplate subunit TssF</fullName>
    </submittedName>
</protein>
<feature type="coiled-coil region" evidence="1">
    <location>
        <begin position="426"/>
        <end position="453"/>
    </location>
</feature>
<evidence type="ECO:0000313" key="3">
    <source>
        <dbReference type="Proteomes" id="UP000598820"/>
    </source>
</evidence>